<dbReference type="KEGG" id="smai:EXU30_18160"/>
<evidence type="ECO:0000313" key="3">
    <source>
        <dbReference type="EMBL" id="QBF84377.1"/>
    </source>
</evidence>
<evidence type="ECO:0008006" key="5">
    <source>
        <dbReference type="Google" id="ProtNLM"/>
    </source>
</evidence>
<dbReference type="EMBL" id="CP036200">
    <property type="protein sequence ID" value="QBF84377.1"/>
    <property type="molecule type" value="Genomic_DNA"/>
</dbReference>
<keyword evidence="2" id="KW-0732">Signal</keyword>
<evidence type="ECO:0000313" key="4">
    <source>
        <dbReference type="Proteomes" id="UP000291106"/>
    </source>
</evidence>
<feature type="chain" id="PRO_5019066791" description="Peptidoglycan-binding protein CsiV" evidence="2">
    <location>
        <begin position="27"/>
        <end position="377"/>
    </location>
</feature>
<dbReference type="Pfam" id="PF10972">
    <property type="entry name" value="CsiV"/>
    <property type="match status" value="1"/>
</dbReference>
<dbReference type="OrthoDB" id="5566524at2"/>
<sequence length="377" mass="42108">MQPKLAMSLAAMTGLSLLCSPLTVQAKTWFEVEVFVFERQGQPNTEQWDEDAPAKPINSRAVDLISPVITTDITGVALGLAGCDSNDWLNDNPDCQQQFNSQSQKSHPGVVPVTIAAETEQTAYLGDEPLLLAQSQSQFADVITTVSKEPGVKPLLHLTWQQDMQSKRRSKPVRIFAGKDFSEEYSYHGEQVVKQPESQIEEPEVSEVNNTSQPAQFGEFGSFGSIEQTETTDSLTANNQFGSFGQLFSLEEQTKPVWELDGTINIYLSHYLYIEHDLGLRKPTRIEQSLSDFGSLTSYGYSQEQQAGDQTNVELVPFLQTIPMKQNRRVRSGEVHYFDHPQMGIVMQIRKMEQPTTARPIDLSSSADDEVQTPPQL</sequence>
<organism evidence="3 4">
    <name type="scientific">Shewanella maritima</name>
    <dbReference type="NCBI Taxonomy" id="2520507"/>
    <lineage>
        <taxon>Bacteria</taxon>
        <taxon>Pseudomonadati</taxon>
        <taxon>Pseudomonadota</taxon>
        <taxon>Gammaproteobacteria</taxon>
        <taxon>Alteromonadales</taxon>
        <taxon>Shewanellaceae</taxon>
        <taxon>Shewanella</taxon>
    </lineage>
</organism>
<dbReference type="Proteomes" id="UP000291106">
    <property type="component" value="Chromosome"/>
</dbReference>
<proteinExistence type="predicted"/>
<gene>
    <name evidence="3" type="ORF">EXU30_18160</name>
</gene>
<dbReference type="InterPro" id="IPR021241">
    <property type="entry name" value="CsiV"/>
</dbReference>
<keyword evidence="4" id="KW-1185">Reference proteome</keyword>
<feature type="region of interest" description="Disordered" evidence="1">
    <location>
        <begin position="356"/>
        <end position="377"/>
    </location>
</feature>
<evidence type="ECO:0000256" key="1">
    <source>
        <dbReference type="SAM" id="MobiDB-lite"/>
    </source>
</evidence>
<reference evidence="3 4" key="1">
    <citation type="submission" date="2019-02" db="EMBL/GenBank/DDBJ databases">
        <title>Shewanella sp. D4-2 isolated from Dokdo Island.</title>
        <authorList>
            <person name="Baek K."/>
        </authorList>
    </citation>
    <scope>NUCLEOTIDE SEQUENCE [LARGE SCALE GENOMIC DNA]</scope>
    <source>
        <strain evidence="3 4">D4-2</strain>
    </source>
</reference>
<feature type="signal peptide" evidence="2">
    <location>
        <begin position="1"/>
        <end position="26"/>
    </location>
</feature>
<name>A0A411PLI5_9GAMM</name>
<accession>A0A411PLI5</accession>
<dbReference type="RefSeq" id="WP_130602427.1">
    <property type="nucleotide sequence ID" value="NZ_CP036200.1"/>
</dbReference>
<protein>
    <recommendedName>
        <fullName evidence="5">Peptidoglycan-binding protein CsiV</fullName>
    </recommendedName>
</protein>
<evidence type="ECO:0000256" key="2">
    <source>
        <dbReference type="SAM" id="SignalP"/>
    </source>
</evidence>
<dbReference type="AlphaFoldDB" id="A0A411PLI5"/>